<keyword evidence="4 7" id="KW-1133">Transmembrane helix</keyword>
<dbReference type="InterPro" id="IPR050932">
    <property type="entry name" value="TM2D1-3-like"/>
</dbReference>
<dbReference type="EMBL" id="CAEZVY010000012">
    <property type="protein sequence ID" value="CAB4636214.1"/>
    <property type="molecule type" value="Genomic_DNA"/>
</dbReference>
<dbReference type="PANTHER" id="PTHR21016">
    <property type="entry name" value="BETA-AMYLOID BINDING PROTEIN-RELATED"/>
    <property type="match status" value="1"/>
</dbReference>
<keyword evidence="6" id="KW-0325">Glycoprotein</keyword>
<evidence type="ECO:0000256" key="7">
    <source>
        <dbReference type="SAM" id="Phobius"/>
    </source>
</evidence>
<evidence type="ECO:0000256" key="3">
    <source>
        <dbReference type="ARBA" id="ARBA00022729"/>
    </source>
</evidence>
<gene>
    <name evidence="9" type="ORF">UFOPK1684_00727</name>
    <name evidence="10" type="ORF">UFOPK2158_00198</name>
</gene>
<evidence type="ECO:0000259" key="8">
    <source>
        <dbReference type="Pfam" id="PF05154"/>
    </source>
</evidence>
<name>A0A6J6JIC7_9ZZZZ</name>
<dbReference type="GO" id="GO:0016020">
    <property type="term" value="C:membrane"/>
    <property type="evidence" value="ECO:0007669"/>
    <property type="project" value="UniProtKB-SubCell"/>
</dbReference>
<keyword evidence="2 7" id="KW-0812">Transmembrane</keyword>
<reference evidence="10" key="1">
    <citation type="submission" date="2020-05" db="EMBL/GenBank/DDBJ databases">
        <authorList>
            <person name="Chiriac C."/>
            <person name="Salcher M."/>
            <person name="Ghai R."/>
            <person name="Kavagutti S V."/>
        </authorList>
    </citation>
    <scope>NUCLEOTIDE SEQUENCE</scope>
</reference>
<protein>
    <submittedName>
        <fullName evidence="10">Unannotated protein</fullName>
    </submittedName>
</protein>
<evidence type="ECO:0000256" key="6">
    <source>
        <dbReference type="ARBA" id="ARBA00023180"/>
    </source>
</evidence>
<comment type="subcellular location">
    <subcellularLocation>
        <location evidence="1">Membrane</location>
        <topology evidence="1">Multi-pass membrane protein</topology>
    </subcellularLocation>
</comment>
<evidence type="ECO:0000313" key="9">
    <source>
        <dbReference type="EMBL" id="CAB4571151.1"/>
    </source>
</evidence>
<dbReference type="PANTHER" id="PTHR21016:SF4">
    <property type="entry name" value="TM2 DOMAIN-CONTAINING PROTEIN 2"/>
    <property type="match status" value="1"/>
</dbReference>
<accession>A0A6J6JIC7</accession>
<feature type="domain" description="TM2" evidence="8">
    <location>
        <begin position="56"/>
        <end position="104"/>
    </location>
</feature>
<evidence type="ECO:0000256" key="1">
    <source>
        <dbReference type="ARBA" id="ARBA00004141"/>
    </source>
</evidence>
<dbReference type="AlphaFoldDB" id="A0A6J6JIC7"/>
<evidence type="ECO:0000256" key="5">
    <source>
        <dbReference type="ARBA" id="ARBA00023136"/>
    </source>
</evidence>
<evidence type="ECO:0000256" key="2">
    <source>
        <dbReference type="ARBA" id="ARBA00022692"/>
    </source>
</evidence>
<organism evidence="10">
    <name type="scientific">freshwater metagenome</name>
    <dbReference type="NCBI Taxonomy" id="449393"/>
    <lineage>
        <taxon>unclassified sequences</taxon>
        <taxon>metagenomes</taxon>
        <taxon>ecological metagenomes</taxon>
    </lineage>
</organism>
<keyword evidence="5 7" id="KW-0472">Membrane</keyword>
<dbReference type="InterPro" id="IPR007829">
    <property type="entry name" value="TM2"/>
</dbReference>
<evidence type="ECO:0000313" key="10">
    <source>
        <dbReference type="EMBL" id="CAB4636214.1"/>
    </source>
</evidence>
<dbReference type="Pfam" id="PF05154">
    <property type="entry name" value="TM2"/>
    <property type="match status" value="1"/>
</dbReference>
<proteinExistence type="predicted"/>
<sequence>MSSWIVKIPGSPEMAADTAMLAELAGHRTISRDTPVVDVATGNEFPAHMIPGVFSPKNWTVALVLSVLLGYFGVDRFYLGSGGLGFLKLVSVGGGGLWWIIDIVLLATKTANDGHKRPVA</sequence>
<feature type="transmembrane region" description="Helical" evidence="7">
    <location>
        <begin position="59"/>
        <end position="79"/>
    </location>
</feature>
<dbReference type="EMBL" id="CAEZTM010000027">
    <property type="protein sequence ID" value="CAB4571151.1"/>
    <property type="molecule type" value="Genomic_DNA"/>
</dbReference>
<evidence type="ECO:0000256" key="4">
    <source>
        <dbReference type="ARBA" id="ARBA00022989"/>
    </source>
</evidence>
<keyword evidence="3" id="KW-0732">Signal</keyword>
<feature type="transmembrane region" description="Helical" evidence="7">
    <location>
        <begin position="85"/>
        <end position="107"/>
    </location>
</feature>